<accession>I0H1I4</accession>
<dbReference type="KEGG" id="ams:AMIS_16510"/>
<reference evidence="1 2" key="1">
    <citation type="submission" date="2012-02" db="EMBL/GenBank/DDBJ databases">
        <title>Complete genome sequence of Actinoplanes missouriensis 431 (= NBRC 102363).</title>
        <authorList>
            <person name="Ohnishi Y."/>
            <person name="Ishikawa J."/>
            <person name="Sekine M."/>
            <person name="Hosoyama A."/>
            <person name="Harada T."/>
            <person name="Narita H."/>
            <person name="Hata T."/>
            <person name="Konno Y."/>
            <person name="Tutikane K."/>
            <person name="Fujita N."/>
            <person name="Horinouchi S."/>
            <person name="Hayakawa M."/>
        </authorList>
    </citation>
    <scope>NUCLEOTIDE SEQUENCE [LARGE SCALE GENOMIC DNA]</scope>
    <source>
        <strain evidence="2">ATCC 14538 / DSM 43046 / CBS 188.64 / JCM 3121 / NBRC 102363 / NCIMB 12654 / NRRL B-3342 / UNCC 431</strain>
    </source>
</reference>
<protein>
    <recommendedName>
        <fullName evidence="3">MalT-like TPR region domain-containing protein</fullName>
    </recommendedName>
</protein>
<sequence>MEAAEAAGRAFRDGDAAGAAERGDAAVRMLRNLVDQRVRAAEPVLVRALDKQSGYLAALGRQDEAVALAAEAAGLARAEPEWAQLLATTLVTYATRLVRAGRLAEALEAEREATGIVEALPEPVLAQGMSDLAAGLAEAGEHAEAVVISERALAMWRTLAGRAAGRSAGRDEKAEERLGQSLSEHADRLSELGRWADAVELSAECVAYRRQTAQEQLAADLRRHAVFLERVGRDLEAIAAAEEAQRRSPASAN</sequence>
<dbReference type="InterPro" id="IPR011990">
    <property type="entry name" value="TPR-like_helical_dom_sf"/>
</dbReference>
<gene>
    <name evidence="1" type="ordered locus">AMIS_16510</name>
</gene>
<dbReference type="Proteomes" id="UP000007882">
    <property type="component" value="Chromosome"/>
</dbReference>
<dbReference type="STRING" id="512565.AMIS_16510"/>
<organism evidence="1 2">
    <name type="scientific">Actinoplanes missouriensis (strain ATCC 14538 / DSM 43046 / CBS 188.64 / JCM 3121 / NBRC 102363 / NCIMB 12654 / NRRL B-3342 / UNCC 431)</name>
    <dbReference type="NCBI Taxonomy" id="512565"/>
    <lineage>
        <taxon>Bacteria</taxon>
        <taxon>Bacillati</taxon>
        <taxon>Actinomycetota</taxon>
        <taxon>Actinomycetes</taxon>
        <taxon>Micromonosporales</taxon>
        <taxon>Micromonosporaceae</taxon>
        <taxon>Actinoplanes</taxon>
    </lineage>
</organism>
<evidence type="ECO:0008006" key="3">
    <source>
        <dbReference type="Google" id="ProtNLM"/>
    </source>
</evidence>
<dbReference type="eggNOG" id="COG0457">
    <property type="taxonomic scope" value="Bacteria"/>
</dbReference>
<keyword evidence="2" id="KW-1185">Reference proteome</keyword>
<dbReference type="AlphaFoldDB" id="I0H1I4"/>
<dbReference type="HOGENOM" id="CLU_1096809_0_0_11"/>
<name>I0H1I4_ACTM4</name>
<dbReference type="SUPFAM" id="SSF48452">
    <property type="entry name" value="TPR-like"/>
    <property type="match status" value="2"/>
</dbReference>
<evidence type="ECO:0000313" key="1">
    <source>
        <dbReference type="EMBL" id="BAL86871.1"/>
    </source>
</evidence>
<dbReference type="EMBL" id="AP012319">
    <property type="protein sequence ID" value="BAL86871.1"/>
    <property type="molecule type" value="Genomic_DNA"/>
</dbReference>
<dbReference type="Gene3D" id="1.25.40.10">
    <property type="entry name" value="Tetratricopeptide repeat domain"/>
    <property type="match status" value="1"/>
</dbReference>
<evidence type="ECO:0000313" key="2">
    <source>
        <dbReference type="Proteomes" id="UP000007882"/>
    </source>
</evidence>
<dbReference type="PATRIC" id="fig|512565.3.peg.1663"/>
<proteinExistence type="predicted"/>